<keyword evidence="1" id="KW-0732">Signal</keyword>
<accession>A0A2S7CR93</accession>
<evidence type="ECO:0000256" key="1">
    <source>
        <dbReference type="SAM" id="SignalP"/>
    </source>
</evidence>
<dbReference type="Pfam" id="PF13645">
    <property type="entry name" value="YkuD_2"/>
    <property type="match status" value="1"/>
</dbReference>
<keyword evidence="5" id="KW-1185">Reference proteome</keyword>
<gene>
    <name evidence="2" type="ORF">ACI6Q5_11170</name>
    <name evidence="3" type="ORF">XcodCFBP4690_10775</name>
</gene>
<dbReference type="PANTHER" id="PTHR38477">
    <property type="entry name" value="HYPOTHETICAL EXPORTED PROTEIN"/>
    <property type="match status" value="1"/>
</dbReference>
<dbReference type="OrthoDB" id="9815195at2"/>
<dbReference type="InterPro" id="IPR032676">
    <property type="entry name" value="YkuD_2"/>
</dbReference>
<feature type="chain" id="PRO_5015583917" evidence="1">
    <location>
        <begin position="24"/>
        <end position="246"/>
    </location>
</feature>
<proteinExistence type="predicted"/>
<dbReference type="Proteomes" id="UP001637990">
    <property type="component" value="Unassembled WGS sequence"/>
</dbReference>
<reference evidence="2 5" key="2">
    <citation type="submission" date="2024-11" db="EMBL/GenBank/DDBJ databases">
        <title>Genome sequencing of Xanthomonas codiaei.</title>
        <authorList>
            <person name="Studholme D.J."/>
        </authorList>
    </citation>
    <scope>NUCLEOTIDE SEQUENCE [LARGE SCALE GENOMIC DNA]</scope>
    <source>
        <strain evidence="2 5">NCPPB 4350</strain>
    </source>
</reference>
<dbReference type="AlphaFoldDB" id="A0A2S7CR93"/>
<dbReference type="EMBL" id="JBJGBS010000043">
    <property type="protein sequence ID" value="MFO3705527.1"/>
    <property type="molecule type" value="Genomic_DNA"/>
</dbReference>
<evidence type="ECO:0000313" key="4">
    <source>
        <dbReference type="Proteomes" id="UP000237872"/>
    </source>
</evidence>
<evidence type="ECO:0000313" key="3">
    <source>
        <dbReference type="EMBL" id="PPU64115.1"/>
    </source>
</evidence>
<reference evidence="3 4" key="1">
    <citation type="submission" date="2016-08" db="EMBL/GenBank/DDBJ databases">
        <authorList>
            <person name="Seilhamer J.J."/>
        </authorList>
    </citation>
    <scope>NUCLEOTIDE SEQUENCE [LARGE SCALE GENOMIC DNA]</scope>
    <source>
        <strain evidence="3 4">CFBP4690</strain>
    </source>
</reference>
<sequence>MSYRVIAVAAALCGWATAGAALAADVMTASPVSLLGAPRAGLIDALARQAPALDRKVLALATEALQCARQRRQVHDERVLSVIDYSRPSTERRLWVFDLARQRLLFKEWVAHGRNTGENLAATFSNTDGSFQSSLGAFTAQESYTGQNGYSLRLEGLEPGFNDHARDRAIVIHGAPYVSEAIIRSQGRLGRSLGCPAVRPAVARQLIDTLRDGAFVFAYYPDRTWLRQSQLLHGGCGAAVASAGGR</sequence>
<comment type="caution">
    <text evidence="3">The sequence shown here is derived from an EMBL/GenBank/DDBJ whole genome shotgun (WGS) entry which is preliminary data.</text>
</comment>
<feature type="signal peptide" evidence="1">
    <location>
        <begin position="1"/>
        <end position="23"/>
    </location>
</feature>
<protein>
    <submittedName>
        <fullName evidence="2">Murein L,D-transpeptidase catalytic domain family protein</fullName>
    </submittedName>
</protein>
<dbReference type="EMBL" id="MDEC01000012">
    <property type="protein sequence ID" value="PPU64115.1"/>
    <property type="molecule type" value="Genomic_DNA"/>
</dbReference>
<dbReference type="PANTHER" id="PTHR38477:SF1">
    <property type="entry name" value="MUREIN L,D-TRANSPEPTIDASE CATALYTIC DOMAIN FAMILY PROTEIN"/>
    <property type="match status" value="1"/>
</dbReference>
<evidence type="ECO:0000313" key="2">
    <source>
        <dbReference type="EMBL" id="MFO3705527.1"/>
    </source>
</evidence>
<name>A0A2S7CR93_9XANT</name>
<dbReference type="RefSeq" id="WP_104540939.1">
    <property type="nucleotide sequence ID" value="NZ_JBJGBS010000043.1"/>
</dbReference>
<dbReference type="Proteomes" id="UP000237872">
    <property type="component" value="Unassembled WGS sequence"/>
</dbReference>
<organism evidence="3 4">
    <name type="scientific">Xanthomonas codiaei</name>
    <dbReference type="NCBI Taxonomy" id="56463"/>
    <lineage>
        <taxon>Bacteria</taxon>
        <taxon>Pseudomonadati</taxon>
        <taxon>Pseudomonadota</taxon>
        <taxon>Gammaproteobacteria</taxon>
        <taxon>Lysobacterales</taxon>
        <taxon>Lysobacteraceae</taxon>
        <taxon>Xanthomonas</taxon>
    </lineage>
</organism>
<evidence type="ECO:0000313" key="5">
    <source>
        <dbReference type="Proteomes" id="UP001637990"/>
    </source>
</evidence>